<feature type="transmembrane region" description="Helical" evidence="6">
    <location>
        <begin position="121"/>
        <end position="139"/>
    </location>
</feature>
<keyword evidence="4 6" id="KW-1133">Transmembrane helix</keyword>
<dbReference type="PANTHER" id="PTHR19282:SF257">
    <property type="entry name" value="TETRASPANIN-7"/>
    <property type="match status" value="1"/>
</dbReference>
<reference evidence="7" key="1">
    <citation type="journal article" date="2004" name="Nature">
        <title>Genome duplication in the teleost fish Tetraodon nigroviridis reveals the early vertebrate proto-karyotype.</title>
        <authorList>
            <person name="Jaillon O."/>
            <person name="Aury J.-M."/>
            <person name="Brunet F."/>
            <person name="Petit J.-L."/>
            <person name="Stange-Thomann N."/>
            <person name="Mauceli E."/>
            <person name="Bouneau L."/>
            <person name="Fischer C."/>
            <person name="Ozouf-Costaz C."/>
            <person name="Bernot A."/>
            <person name="Nicaud S."/>
            <person name="Jaffe D."/>
            <person name="Fisher S."/>
            <person name="Lutfalla G."/>
            <person name="Dossat C."/>
            <person name="Segurens B."/>
            <person name="Dasilva C."/>
            <person name="Salanoubat M."/>
            <person name="Levy M."/>
            <person name="Boudet N."/>
            <person name="Castellano S."/>
            <person name="Anthouard V."/>
            <person name="Jubin C."/>
            <person name="Castelli V."/>
            <person name="Katinka M."/>
            <person name="Vacherie B."/>
            <person name="Biemont C."/>
            <person name="Skalli Z."/>
            <person name="Cattolico L."/>
            <person name="Poulain J."/>
            <person name="De Berardinis V."/>
            <person name="Cruaud C."/>
            <person name="Duprat S."/>
            <person name="Brottier P."/>
            <person name="Coutanceau J.-P."/>
            <person name="Gouzy J."/>
            <person name="Parra G."/>
            <person name="Lardier G."/>
            <person name="Chapple C."/>
            <person name="McKernan K.J."/>
            <person name="McEwan P."/>
            <person name="Bosak S."/>
            <person name="Kellis M."/>
            <person name="Volff J.-N."/>
            <person name="Guigo R."/>
            <person name="Zody M.C."/>
            <person name="Mesirov J."/>
            <person name="Lindblad-Toh K."/>
            <person name="Birren B."/>
            <person name="Nusbaum C."/>
            <person name="Kahn D."/>
            <person name="Robinson-Rechavi M."/>
            <person name="Laudet V."/>
            <person name="Schachter V."/>
            <person name="Quetier F."/>
            <person name="Saurin W."/>
            <person name="Scarpelli C."/>
            <person name="Wincker P."/>
            <person name="Lander E.S."/>
            <person name="Weissenbach J."/>
            <person name="Roest Crollius H."/>
        </authorList>
    </citation>
    <scope>NUCLEOTIDE SEQUENCE [LARGE SCALE GENOMIC DNA]</scope>
</reference>
<name>Q4RWA9_TETNG</name>
<comment type="subcellular location">
    <subcellularLocation>
        <location evidence="1">Membrane</location>
        <topology evidence="1">Multi-pass membrane protein</topology>
    </subcellularLocation>
</comment>
<evidence type="ECO:0000256" key="3">
    <source>
        <dbReference type="ARBA" id="ARBA00022692"/>
    </source>
</evidence>
<dbReference type="KEGG" id="tng:GSTEN00027948G001"/>
<dbReference type="GO" id="GO:0005886">
    <property type="term" value="C:plasma membrane"/>
    <property type="evidence" value="ECO:0007669"/>
    <property type="project" value="TreeGrafter"/>
</dbReference>
<protein>
    <submittedName>
        <fullName evidence="7">(spotted green pufferfish) hypothetical protein</fullName>
    </submittedName>
</protein>
<feature type="non-terminal residue" evidence="7">
    <location>
        <position position="1"/>
    </location>
</feature>
<dbReference type="Pfam" id="PF00335">
    <property type="entry name" value="Tetraspanin"/>
    <property type="match status" value="1"/>
</dbReference>
<reference evidence="7" key="2">
    <citation type="submission" date="2004-02" db="EMBL/GenBank/DDBJ databases">
        <authorList>
            <consortium name="Genoscope"/>
            <consortium name="Whitehead Institute Centre for Genome Research"/>
        </authorList>
    </citation>
    <scope>NUCLEOTIDE SEQUENCE</scope>
</reference>
<evidence type="ECO:0000256" key="6">
    <source>
        <dbReference type="SAM" id="Phobius"/>
    </source>
</evidence>
<accession>Q4RWA9</accession>
<feature type="transmembrane region" description="Helical" evidence="6">
    <location>
        <begin position="57"/>
        <end position="75"/>
    </location>
</feature>
<evidence type="ECO:0000256" key="5">
    <source>
        <dbReference type="ARBA" id="ARBA00023136"/>
    </source>
</evidence>
<keyword evidence="5 6" id="KW-0472">Membrane</keyword>
<dbReference type="InterPro" id="IPR018503">
    <property type="entry name" value="Tetraspanin_CS"/>
</dbReference>
<dbReference type="PRINTS" id="PR00259">
    <property type="entry name" value="TMFOUR"/>
</dbReference>
<proteinExistence type="inferred from homology"/>
<sequence>RTMETKPVITCLKTLLIVYSFVFWITGAILLAVGVWGKLMLGPYISLIADNSTNAPYVLIGTGTVIIVFGLFGCFATCRGSPWMLKLYAMFLSLVFLAELVAGISGFVFRHEGCYELVTSFMETNMAIIAGVTFGIAFSQVNVGTKTQKIEVLLGSGVILGLCDSKDMKSFLLPPQLIGMLLACCLSRIITANQYEMV</sequence>
<evidence type="ECO:0000313" key="7">
    <source>
        <dbReference type="EMBL" id="CAG07323.1"/>
    </source>
</evidence>
<evidence type="ECO:0000256" key="2">
    <source>
        <dbReference type="ARBA" id="ARBA00006840"/>
    </source>
</evidence>
<comment type="caution">
    <text evidence="7">The sequence shown here is derived from an EMBL/GenBank/DDBJ whole genome shotgun (WGS) entry which is preliminary data.</text>
</comment>
<dbReference type="InterPro" id="IPR018499">
    <property type="entry name" value="Tetraspanin/Peripherin"/>
</dbReference>
<gene>
    <name evidence="7" type="ORF">GSTENG00027948001</name>
</gene>
<dbReference type="PANTHER" id="PTHR19282">
    <property type="entry name" value="TETRASPANIN"/>
    <property type="match status" value="1"/>
</dbReference>
<dbReference type="AlphaFoldDB" id="Q4RWA9"/>
<comment type="similarity">
    <text evidence="2">Belongs to the tetraspanin (TM4SF) family.</text>
</comment>
<keyword evidence="3 6" id="KW-0812">Transmembrane</keyword>
<dbReference type="OrthoDB" id="9972904at2759"/>
<evidence type="ECO:0000256" key="1">
    <source>
        <dbReference type="ARBA" id="ARBA00004141"/>
    </source>
</evidence>
<organism evidence="7">
    <name type="scientific">Tetraodon nigroviridis</name>
    <name type="common">Spotted green pufferfish</name>
    <name type="synonym">Chelonodon nigroviridis</name>
    <dbReference type="NCBI Taxonomy" id="99883"/>
    <lineage>
        <taxon>Eukaryota</taxon>
        <taxon>Metazoa</taxon>
        <taxon>Chordata</taxon>
        <taxon>Craniata</taxon>
        <taxon>Vertebrata</taxon>
        <taxon>Euteleostomi</taxon>
        <taxon>Actinopterygii</taxon>
        <taxon>Neopterygii</taxon>
        <taxon>Teleostei</taxon>
        <taxon>Neoteleostei</taxon>
        <taxon>Acanthomorphata</taxon>
        <taxon>Eupercaria</taxon>
        <taxon>Tetraodontiformes</taxon>
        <taxon>Tetradontoidea</taxon>
        <taxon>Tetraodontidae</taxon>
        <taxon>Tetraodon</taxon>
    </lineage>
</organism>
<evidence type="ECO:0000256" key="4">
    <source>
        <dbReference type="ARBA" id="ARBA00022989"/>
    </source>
</evidence>
<dbReference type="PROSITE" id="PS00421">
    <property type="entry name" value="TM4_1"/>
    <property type="match status" value="1"/>
</dbReference>
<dbReference type="EMBL" id="CAAE01014990">
    <property type="protein sequence ID" value="CAG07323.1"/>
    <property type="molecule type" value="Genomic_DNA"/>
</dbReference>
<feature type="transmembrane region" description="Helical" evidence="6">
    <location>
        <begin position="87"/>
        <end position="109"/>
    </location>
</feature>
<feature type="transmembrane region" description="Helical" evidence="6">
    <location>
        <begin position="12"/>
        <end position="37"/>
    </location>
</feature>
<feature type="transmembrane region" description="Helical" evidence="6">
    <location>
        <begin position="171"/>
        <end position="190"/>
    </location>
</feature>